<dbReference type="Proteomes" id="UP000242869">
    <property type="component" value="Unassembled WGS sequence"/>
</dbReference>
<dbReference type="STRING" id="83765.SAMN05660284_02546"/>
<keyword evidence="1" id="KW-1133">Transmembrane helix</keyword>
<dbReference type="GO" id="GO:0016020">
    <property type="term" value="C:membrane"/>
    <property type="evidence" value="ECO:0007669"/>
    <property type="project" value="InterPro"/>
</dbReference>
<evidence type="ECO:0000256" key="1">
    <source>
        <dbReference type="SAM" id="Phobius"/>
    </source>
</evidence>
<evidence type="ECO:0000313" key="3">
    <source>
        <dbReference type="Proteomes" id="UP000242869"/>
    </source>
</evidence>
<keyword evidence="3" id="KW-1185">Reference proteome</keyword>
<reference evidence="3" key="1">
    <citation type="submission" date="2016-10" db="EMBL/GenBank/DDBJ databases">
        <authorList>
            <person name="Varghese N."/>
            <person name="Submissions S."/>
        </authorList>
    </citation>
    <scope>NUCLEOTIDE SEQUENCE [LARGE SCALE GENOMIC DNA]</scope>
    <source>
        <strain evidence="3">DSM 6150</strain>
    </source>
</reference>
<keyword evidence="1" id="KW-0812">Transmembrane</keyword>
<sequence>MPYLFLLLVLGYPVAEIFSIFWLAGEIGGFWTGCWLLTAFLLGALMLRHHKLAVMLALFGDLRNGALTPRALFRVARYYLAALFFMIPGPLSDVMAVVLLLPWGGSSEPPKPVDDGVIEGEYHHVEPQRDDDKLIR</sequence>
<dbReference type="NCBIfam" id="NF008528">
    <property type="entry name" value="PRK11463.1-2"/>
    <property type="match status" value="1"/>
</dbReference>
<feature type="transmembrane region" description="Helical" evidence="1">
    <location>
        <begin position="78"/>
        <end position="103"/>
    </location>
</feature>
<proteinExistence type="predicted"/>
<name>A0A1I5D1Z3_9NEIS</name>
<evidence type="ECO:0000313" key="2">
    <source>
        <dbReference type="EMBL" id="SFN92901.1"/>
    </source>
</evidence>
<feature type="transmembrane region" description="Helical" evidence="1">
    <location>
        <begin position="27"/>
        <end position="47"/>
    </location>
</feature>
<accession>A0A1I5D1Z3</accession>
<dbReference type="RefSeq" id="WP_177187883.1">
    <property type="nucleotide sequence ID" value="NZ_FOVE01000022.1"/>
</dbReference>
<dbReference type="InterPro" id="IPR007313">
    <property type="entry name" value="FxsA"/>
</dbReference>
<organism evidence="2 3">
    <name type="scientific">Formivibrio citricus</name>
    <dbReference type="NCBI Taxonomy" id="83765"/>
    <lineage>
        <taxon>Bacteria</taxon>
        <taxon>Pseudomonadati</taxon>
        <taxon>Pseudomonadota</taxon>
        <taxon>Betaproteobacteria</taxon>
        <taxon>Neisseriales</taxon>
        <taxon>Chitinibacteraceae</taxon>
        <taxon>Formivibrio</taxon>
    </lineage>
</organism>
<dbReference type="PANTHER" id="PTHR35335">
    <property type="entry name" value="UPF0716 PROTEIN FXSA"/>
    <property type="match status" value="1"/>
</dbReference>
<keyword evidence="1" id="KW-0472">Membrane</keyword>
<protein>
    <submittedName>
        <fullName evidence="2">UPF0716 protein FxsA</fullName>
    </submittedName>
</protein>
<dbReference type="Pfam" id="PF04186">
    <property type="entry name" value="FxsA"/>
    <property type="match status" value="1"/>
</dbReference>
<dbReference type="EMBL" id="FOVE01000022">
    <property type="protein sequence ID" value="SFN92901.1"/>
    <property type="molecule type" value="Genomic_DNA"/>
</dbReference>
<gene>
    <name evidence="2" type="ORF">SAMN05660284_02546</name>
</gene>
<dbReference type="AlphaFoldDB" id="A0A1I5D1Z3"/>
<dbReference type="PANTHER" id="PTHR35335:SF1">
    <property type="entry name" value="UPF0716 PROTEIN FXSA"/>
    <property type="match status" value="1"/>
</dbReference>